<dbReference type="InterPro" id="IPR007047">
    <property type="entry name" value="Flp_Fap"/>
</dbReference>
<evidence type="ECO:0000313" key="3">
    <source>
        <dbReference type="Proteomes" id="UP000189627"/>
    </source>
</evidence>
<gene>
    <name evidence="2" type="ORF">BJN34_04100</name>
</gene>
<evidence type="ECO:0000313" key="2">
    <source>
        <dbReference type="EMBL" id="AQV93078.1"/>
    </source>
</evidence>
<organism evidence="2 3">
    <name type="scientific">Cupriavidus necator</name>
    <name type="common">Alcaligenes eutrophus</name>
    <name type="synonym">Ralstonia eutropha</name>
    <dbReference type="NCBI Taxonomy" id="106590"/>
    <lineage>
        <taxon>Bacteria</taxon>
        <taxon>Pseudomonadati</taxon>
        <taxon>Pseudomonadota</taxon>
        <taxon>Betaproteobacteria</taxon>
        <taxon>Burkholderiales</taxon>
        <taxon>Burkholderiaceae</taxon>
        <taxon>Cupriavidus</taxon>
    </lineage>
</organism>
<keyword evidence="1" id="KW-1133">Transmembrane helix</keyword>
<dbReference type="RefSeq" id="WP_078195484.1">
    <property type="nucleotide sequence ID" value="NZ_CP017757.2"/>
</dbReference>
<dbReference type="EMBL" id="CP017757">
    <property type="protein sequence ID" value="AQV93078.1"/>
    <property type="molecule type" value="Genomic_DNA"/>
</dbReference>
<name>A0A1U9UKA9_CUPNE</name>
<accession>A0A1U9UKA9</accession>
<dbReference type="Pfam" id="PF04964">
    <property type="entry name" value="Flp_Fap"/>
    <property type="match status" value="1"/>
</dbReference>
<protein>
    <submittedName>
        <fullName evidence="2">Pilus assembly protein</fullName>
    </submittedName>
</protein>
<keyword evidence="1" id="KW-0472">Membrane</keyword>
<dbReference type="KEGG" id="cuh:BJN34_04100"/>
<dbReference type="Proteomes" id="UP000189627">
    <property type="component" value="Chromosome 1"/>
</dbReference>
<feature type="transmembrane region" description="Helical" evidence="1">
    <location>
        <begin position="23"/>
        <end position="49"/>
    </location>
</feature>
<evidence type="ECO:0000256" key="1">
    <source>
        <dbReference type="SAM" id="Phobius"/>
    </source>
</evidence>
<sequence length="60" mass="6239">MPGINAQWMKLQRDECGVTSIEYALIAVLIAMAILGGVSALGGSVGSLYNMIASKMPSLP</sequence>
<dbReference type="AlphaFoldDB" id="A0A1U9UKA9"/>
<keyword evidence="1" id="KW-0812">Transmembrane</keyword>
<proteinExistence type="predicted"/>
<reference evidence="3" key="1">
    <citation type="submission" date="2017-02" db="EMBL/GenBank/DDBJ databases">
        <title>Complete genome sequence of Cupriavidus necator strain NH9, a 3-chlorobenzoate degrader.</title>
        <authorList>
            <person name="Moriuchi R."/>
            <person name="Dohra H."/>
            <person name="Ogawa N."/>
        </authorList>
    </citation>
    <scope>NUCLEOTIDE SEQUENCE [LARGE SCALE GENOMIC DNA]</scope>
    <source>
        <strain evidence="3">NH9</strain>
    </source>
</reference>